<keyword evidence="1" id="KW-0812">Transmembrane</keyword>
<evidence type="ECO:0000313" key="2">
    <source>
        <dbReference type="EMBL" id="KAH9588213.1"/>
    </source>
</evidence>
<dbReference type="Gene3D" id="2.30.30.40">
    <property type="entry name" value="SH3 Domains"/>
    <property type="match status" value="1"/>
</dbReference>
<keyword evidence="3" id="KW-1185">Reference proteome</keyword>
<dbReference type="SUPFAM" id="SSF50044">
    <property type="entry name" value="SH3-domain"/>
    <property type="match status" value="1"/>
</dbReference>
<dbReference type="InterPro" id="IPR026791">
    <property type="entry name" value="DOCK"/>
</dbReference>
<organism evidence="2 3">
    <name type="scientific">Schistosoma haematobium</name>
    <name type="common">Blood fluke</name>
    <dbReference type="NCBI Taxonomy" id="6185"/>
    <lineage>
        <taxon>Eukaryota</taxon>
        <taxon>Metazoa</taxon>
        <taxon>Spiralia</taxon>
        <taxon>Lophotrochozoa</taxon>
        <taxon>Platyhelminthes</taxon>
        <taxon>Trematoda</taxon>
        <taxon>Digenea</taxon>
        <taxon>Strigeidida</taxon>
        <taxon>Schistosomatoidea</taxon>
        <taxon>Schistosomatidae</taxon>
        <taxon>Schistosoma</taxon>
    </lineage>
</organism>
<evidence type="ECO:0000256" key="1">
    <source>
        <dbReference type="SAM" id="Phobius"/>
    </source>
</evidence>
<dbReference type="EMBL" id="AMPZ03000003">
    <property type="protein sequence ID" value="KAH9588213.1"/>
    <property type="molecule type" value="Genomic_DNA"/>
</dbReference>
<accession>A0A922LKZ2</accession>
<dbReference type="GO" id="GO:0005737">
    <property type="term" value="C:cytoplasm"/>
    <property type="evidence" value="ECO:0007669"/>
    <property type="project" value="TreeGrafter"/>
</dbReference>
<dbReference type="GO" id="GO:0007264">
    <property type="term" value="P:small GTPase-mediated signal transduction"/>
    <property type="evidence" value="ECO:0007669"/>
    <property type="project" value="InterPro"/>
</dbReference>
<feature type="transmembrane region" description="Helical" evidence="1">
    <location>
        <begin position="321"/>
        <end position="344"/>
    </location>
</feature>
<dbReference type="PANTHER" id="PTHR45653:SF10">
    <property type="entry name" value="MYOBLAST CITY, ISOFORM B"/>
    <property type="match status" value="1"/>
</dbReference>
<dbReference type="RefSeq" id="XP_051069773.1">
    <property type="nucleotide sequence ID" value="XM_051213771.1"/>
</dbReference>
<dbReference type="GO" id="GO:0005886">
    <property type="term" value="C:plasma membrane"/>
    <property type="evidence" value="ECO:0007669"/>
    <property type="project" value="TreeGrafter"/>
</dbReference>
<dbReference type="Proteomes" id="UP000471633">
    <property type="component" value="Unassembled WGS sequence"/>
</dbReference>
<sequence length="346" mass="39475">MMRWIPYEENIKWAVVVNPFRSDTCDKLDISVGDDVFILRQCEDWFYGFKMNVCSKFGVFPKACVAFKRDDLSDGVSAELRMMVEKLISMFVLSAQCPAYHPFNLRVRFKNLPKAFLTMYLVSQVLQSSQNVVSSPANLIPNLDMNFAVNASSDCANFTSYNCIQDSYESHVSTKNPSATELQPTSLLMRLTEDVLLDGNAKDNYEVVFTNLDPFKYKEKRILLLVTLTRIGPMHLKRTKSGGKSIALGVNENKSQQPNSMLRRPVGVACLDITSSILPYFSRSSQLFDWGSGKTIKDDNSILDHKRIVNFKLYVNVTKNVTFYVCLFIFMLVFWTNHFSVCVMHP</sequence>
<dbReference type="GO" id="GO:0031267">
    <property type="term" value="F:small GTPase binding"/>
    <property type="evidence" value="ECO:0007669"/>
    <property type="project" value="TreeGrafter"/>
</dbReference>
<name>A0A922LKZ2_SCHHA</name>
<gene>
    <name evidence="2" type="ORF">MS3_00005680</name>
</gene>
<reference evidence="2" key="4">
    <citation type="journal article" date="2022" name="PLoS Pathog.">
        <title>Chromosome-level genome of Schistosoma haematobium underpins genome-wide explorations of molecular variation.</title>
        <authorList>
            <person name="Stroehlein A.J."/>
            <person name="Korhonen P.K."/>
            <person name="Lee V.V."/>
            <person name="Ralph S.A."/>
            <person name="Mentink-Kane M."/>
            <person name="You H."/>
            <person name="McManus D.P."/>
            <person name="Tchuente L.T."/>
            <person name="Stothard J.R."/>
            <person name="Kaur P."/>
            <person name="Dudchenko O."/>
            <person name="Aiden E.L."/>
            <person name="Yang B."/>
            <person name="Yang H."/>
            <person name="Emery A.M."/>
            <person name="Webster B.L."/>
            <person name="Brindley P.J."/>
            <person name="Rollinson D."/>
            <person name="Chang B.C.H."/>
            <person name="Gasser R.B."/>
            <person name="Young N.D."/>
        </authorList>
    </citation>
    <scope>NUCLEOTIDE SEQUENCE</scope>
</reference>
<proteinExistence type="predicted"/>
<keyword evidence="1" id="KW-1133">Transmembrane helix</keyword>
<dbReference type="InterPro" id="IPR036028">
    <property type="entry name" value="SH3-like_dom_sf"/>
</dbReference>
<dbReference type="PANTHER" id="PTHR45653">
    <property type="entry name" value="DEDICATOR OF CYTOKINESIS"/>
    <property type="match status" value="1"/>
</dbReference>
<reference evidence="2" key="1">
    <citation type="journal article" date="2012" name="Nat. Genet.">
        <title>Whole-genome sequence of Schistosoma haematobium.</title>
        <authorList>
            <person name="Young N.D."/>
            <person name="Jex A.R."/>
            <person name="Li B."/>
            <person name="Liu S."/>
            <person name="Yang L."/>
            <person name="Xiong Z."/>
            <person name="Li Y."/>
            <person name="Cantacessi C."/>
            <person name="Hall R.S."/>
            <person name="Xu X."/>
            <person name="Chen F."/>
            <person name="Wu X."/>
            <person name="Zerlotini A."/>
            <person name="Oliveira G."/>
            <person name="Hofmann A."/>
            <person name="Zhang G."/>
            <person name="Fang X."/>
            <person name="Kang Y."/>
            <person name="Campbell B.E."/>
            <person name="Loukas A."/>
            <person name="Ranganathan S."/>
            <person name="Rollinson D."/>
            <person name="Rinaldi G."/>
            <person name="Brindley P.J."/>
            <person name="Yang H."/>
            <person name="Wang J."/>
            <person name="Wang J."/>
            <person name="Gasser R.B."/>
        </authorList>
    </citation>
    <scope>NUCLEOTIDE SEQUENCE</scope>
</reference>
<dbReference type="AlphaFoldDB" id="A0A922LKZ2"/>
<comment type="caution">
    <text evidence="2">The sequence shown here is derived from an EMBL/GenBank/DDBJ whole genome shotgun (WGS) entry which is preliminary data.</text>
</comment>
<reference evidence="2" key="3">
    <citation type="submission" date="2021-06" db="EMBL/GenBank/DDBJ databases">
        <title>Chromosome-level genome assembly for S. haematobium.</title>
        <authorList>
            <person name="Stroehlein A.J."/>
        </authorList>
    </citation>
    <scope>NUCLEOTIDE SEQUENCE</scope>
</reference>
<protein>
    <recommendedName>
        <fullName evidence="4">SH3 domain-containing protein</fullName>
    </recommendedName>
</protein>
<keyword evidence="1" id="KW-0472">Membrane</keyword>
<dbReference type="GeneID" id="24595685"/>
<evidence type="ECO:0008006" key="4">
    <source>
        <dbReference type="Google" id="ProtNLM"/>
    </source>
</evidence>
<evidence type="ECO:0000313" key="3">
    <source>
        <dbReference type="Proteomes" id="UP000471633"/>
    </source>
</evidence>
<reference evidence="2" key="2">
    <citation type="journal article" date="2019" name="Gigascience">
        <title>High-quality Schistosoma haematobium genome achieved by single-molecule and long-range sequencing.</title>
        <authorList>
            <person name="Stroehlein A.J."/>
            <person name="Korhonen P.K."/>
            <person name="Chong T.M."/>
            <person name="Lim Y.L."/>
            <person name="Chan K.G."/>
            <person name="Webster B."/>
            <person name="Rollinson D."/>
            <person name="Brindley P.J."/>
            <person name="Gasser R.B."/>
            <person name="Young N.D."/>
        </authorList>
    </citation>
    <scope>NUCLEOTIDE SEQUENCE</scope>
</reference>
<dbReference type="CTD" id="24595685"/>
<dbReference type="GO" id="GO:0005085">
    <property type="term" value="F:guanyl-nucleotide exchange factor activity"/>
    <property type="evidence" value="ECO:0007669"/>
    <property type="project" value="InterPro"/>
</dbReference>